<dbReference type="OrthoDB" id="303066at2759"/>
<comment type="caution">
    <text evidence="2">The sequence shown here is derived from an EMBL/GenBank/DDBJ whole genome shotgun (WGS) entry which is preliminary data.</text>
</comment>
<dbReference type="EMBL" id="JABWDY010030106">
    <property type="protein sequence ID" value="KAF5185876.1"/>
    <property type="molecule type" value="Genomic_DNA"/>
</dbReference>
<protein>
    <submittedName>
        <fullName evidence="2">Piezo-type mechanosensitive ion channel component</fullName>
    </submittedName>
</protein>
<gene>
    <name evidence="2" type="ORF">FRX31_024543</name>
</gene>
<evidence type="ECO:0000313" key="2">
    <source>
        <dbReference type="EMBL" id="KAF5185876.1"/>
    </source>
</evidence>
<keyword evidence="1" id="KW-0812">Transmembrane</keyword>
<keyword evidence="1" id="KW-1133">Transmembrane helix</keyword>
<keyword evidence="1" id="KW-0472">Membrane</keyword>
<dbReference type="AlphaFoldDB" id="A0A7J6VL61"/>
<keyword evidence="3" id="KW-1185">Reference proteome</keyword>
<organism evidence="2 3">
    <name type="scientific">Thalictrum thalictroides</name>
    <name type="common">Rue-anemone</name>
    <name type="synonym">Anemone thalictroides</name>
    <dbReference type="NCBI Taxonomy" id="46969"/>
    <lineage>
        <taxon>Eukaryota</taxon>
        <taxon>Viridiplantae</taxon>
        <taxon>Streptophyta</taxon>
        <taxon>Embryophyta</taxon>
        <taxon>Tracheophyta</taxon>
        <taxon>Spermatophyta</taxon>
        <taxon>Magnoliopsida</taxon>
        <taxon>Ranunculales</taxon>
        <taxon>Ranunculaceae</taxon>
        <taxon>Thalictroideae</taxon>
        <taxon>Thalictrum</taxon>
    </lineage>
</organism>
<name>A0A7J6VL61_THATH</name>
<feature type="transmembrane region" description="Helical" evidence="1">
    <location>
        <begin position="17"/>
        <end position="36"/>
    </location>
</feature>
<evidence type="ECO:0000256" key="1">
    <source>
        <dbReference type="SAM" id="Phobius"/>
    </source>
</evidence>
<evidence type="ECO:0000313" key="3">
    <source>
        <dbReference type="Proteomes" id="UP000554482"/>
    </source>
</evidence>
<dbReference type="Proteomes" id="UP000554482">
    <property type="component" value="Unassembled WGS sequence"/>
</dbReference>
<sequence length="87" mass="9950">DTEIWQTIGFWHYHIPGLYLLAQFCLGILVALGNLVNNSVFLYQSNQDGLSSGDKIVEGKEVHIRDMAKRNASLAWLLICFLLRPFR</sequence>
<reference evidence="2 3" key="1">
    <citation type="submission" date="2020-06" db="EMBL/GenBank/DDBJ databases">
        <title>Transcriptomic and genomic resources for Thalictrum thalictroides and T. hernandezii: Facilitating candidate gene discovery in an emerging model plant lineage.</title>
        <authorList>
            <person name="Arias T."/>
            <person name="Riano-Pachon D.M."/>
            <person name="Di Stilio V.S."/>
        </authorList>
    </citation>
    <scope>NUCLEOTIDE SEQUENCE [LARGE SCALE GENOMIC DNA]</scope>
    <source>
        <strain evidence="3">cv. WT478/WT964</strain>
        <tissue evidence="2">Leaves</tissue>
    </source>
</reference>
<proteinExistence type="predicted"/>
<feature type="non-terminal residue" evidence="2">
    <location>
        <position position="1"/>
    </location>
</feature>
<accession>A0A7J6VL61</accession>